<evidence type="ECO:0000313" key="1">
    <source>
        <dbReference type="EMBL" id="CUB00780.1"/>
    </source>
</evidence>
<dbReference type="STRING" id="339866.GCA_001418255_03019"/>
<sequence length="180" mass="19642">MQRRTFLTTVVGFVGTVVGFLTGRGAPSAQAQGMMGGGMMGGGKGGMMSPENMNGPMRTGMELFKVHQQIQRKVTELPNGVHDVTTSADPTTAALIQKHVVEMYARLDQNHPFPYPMSNSVPQMFAHPTKYQRKLDILPDGVAVTETSTDPEMVAVIKAHSRELDRFAKEGMPAMMRGMM</sequence>
<gene>
    <name evidence="1" type="ORF">Ga0061069_11711</name>
</gene>
<keyword evidence="2" id="KW-1185">Reference proteome</keyword>
<organism evidence="1 2">
    <name type="scientific">Thiomonas bhubaneswarensis</name>
    <dbReference type="NCBI Taxonomy" id="339866"/>
    <lineage>
        <taxon>Bacteria</taxon>
        <taxon>Pseudomonadati</taxon>
        <taxon>Pseudomonadota</taxon>
        <taxon>Betaproteobacteria</taxon>
        <taxon>Burkholderiales</taxon>
        <taxon>Thiomonas</taxon>
    </lineage>
</organism>
<dbReference type="OrthoDB" id="582215at2"/>
<dbReference type="AlphaFoldDB" id="A0A0K6ICD2"/>
<dbReference type="Proteomes" id="UP000183649">
    <property type="component" value="Unassembled WGS sequence"/>
</dbReference>
<protein>
    <submittedName>
        <fullName evidence="1">Uncharacterized protein</fullName>
    </submittedName>
</protein>
<dbReference type="RefSeq" id="WP_055451808.1">
    <property type="nucleotide sequence ID" value="NZ_CYHF01000017.1"/>
</dbReference>
<name>A0A0K6ICD2_9BURK</name>
<evidence type="ECO:0000313" key="2">
    <source>
        <dbReference type="Proteomes" id="UP000183649"/>
    </source>
</evidence>
<dbReference type="EMBL" id="CYHF01000017">
    <property type="protein sequence ID" value="CUB00780.1"/>
    <property type="molecule type" value="Genomic_DNA"/>
</dbReference>
<proteinExistence type="predicted"/>
<reference evidence="2" key="1">
    <citation type="submission" date="2015-08" db="EMBL/GenBank/DDBJ databases">
        <authorList>
            <person name="Varghese N."/>
        </authorList>
    </citation>
    <scope>NUCLEOTIDE SEQUENCE [LARGE SCALE GENOMIC DNA]</scope>
    <source>
        <strain evidence="2">DSM 18181</strain>
    </source>
</reference>
<accession>A0A0K6ICD2</accession>